<evidence type="ECO:0000313" key="2">
    <source>
        <dbReference type="EMBL" id="NYE95418.1"/>
    </source>
</evidence>
<comment type="caution">
    <text evidence="2">The sequence shown here is derived from an EMBL/GenBank/DDBJ whole genome shotgun (WGS) entry which is preliminary data.</text>
</comment>
<reference evidence="2 3" key="1">
    <citation type="submission" date="2020-07" db="EMBL/GenBank/DDBJ databases">
        <title>Sequencing the genomes of 1000 actinobacteria strains.</title>
        <authorList>
            <person name="Klenk H.-P."/>
        </authorList>
    </citation>
    <scope>NUCLEOTIDE SEQUENCE [LARGE SCALE GENOMIC DNA]</scope>
    <source>
        <strain evidence="2 3">DSM 102047</strain>
    </source>
</reference>
<dbReference type="InterPro" id="IPR037523">
    <property type="entry name" value="VOC_core"/>
</dbReference>
<proteinExistence type="predicted"/>
<dbReference type="InterPro" id="IPR052164">
    <property type="entry name" value="Anthracycline_SecMetBiosynth"/>
</dbReference>
<feature type="domain" description="VOC" evidence="1">
    <location>
        <begin position="139"/>
        <end position="255"/>
    </location>
</feature>
<evidence type="ECO:0000313" key="3">
    <source>
        <dbReference type="Proteomes" id="UP000521748"/>
    </source>
</evidence>
<accession>A0A7Y9S6G7</accession>
<organism evidence="2 3">
    <name type="scientific">Psychromicrobium silvestre</name>
    <dbReference type="NCBI Taxonomy" id="1645614"/>
    <lineage>
        <taxon>Bacteria</taxon>
        <taxon>Bacillati</taxon>
        <taxon>Actinomycetota</taxon>
        <taxon>Actinomycetes</taxon>
        <taxon>Micrococcales</taxon>
        <taxon>Micrococcaceae</taxon>
        <taxon>Psychromicrobium</taxon>
    </lineage>
</organism>
<dbReference type="Proteomes" id="UP000521748">
    <property type="component" value="Unassembled WGS sequence"/>
</dbReference>
<feature type="domain" description="VOC" evidence="1">
    <location>
        <begin position="10"/>
        <end position="125"/>
    </location>
</feature>
<dbReference type="Pfam" id="PF18029">
    <property type="entry name" value="Glyoxalase_6"/>
    <property type="match status" value="1"/>
</dbReference>
<gene>
    <name evidence="2" type="ORF">FHU41_001668</name>
</gene>
<sequence length="256" mass="27742">MSESEIPAGAPCWVDLMTSDPEKSKNFYATLFGWTYETGDEEKYGGYVVAFKDGKSVAGLMANEPGSGYPDVWSTYLRTDDIDKTIELTTGNGGQVYLPPMEVPEQGKMAMIGDPAGASVGVWEFGGHTGFELQAAAGAPAWFEVHSKNYSEALKFYQNVFGWQTATLSDTDEFRYSTLGEGDNAKAGIMDSASFLPEGVPSNWQIYFEVENADETIAKALELGAQVINEAEDTPFGRIAGLTDPTGAQFKLVQNL</sequence>
<dbReference type="RefSeq" id="WP_179389203.1">
    <property type="nucleotide sequence ID" value="NZ_JACBYQ010000002.1"/>
</dbReference>
<dbReference type="SUPFAM" id="SSF54593">
    <property type="entry name" value="Glyoxalase/Bleomycin resistance protein/Dihydroxybiphenyl dioxygenase"/>
    <property type="match status" value="2"/>
</dbReference>
<evidence type="ECO:0000259" key="1">
    <source>
        <dbReference type="PROSITE" id="PS51819"/>
    </source>
</evidence>
<dbReference type="InterPro" id="IPR041581">
    <property type="entry name" value="Glyoxalase_6"/>
</dbReference>
<dbReference type="Pfam" id="PF00903">
    <property type="entry name" value="Glyoxalase"/>
    <property type="match status" value="1"/>
</dbReference>
<dbReference type="PANTHER" id="PTHR33993:SF10">
    <property type="entry name" value="CONSERVED PROTEIN"/>
    <property type="match status" value="1"/>
</dbReference>
<dbReference type="PROSITE" id="PS51819">
    <property type="entry name" value="VOC"/>
    <property type="match status" value="2"/>
</dbReference>
<dbReference type="CDD" id="cd07247">
    <property type="entry name" value="SgaA_N_like"/>
    <property type="match status" value="2"/>
</dbReference>
<dbReference type="PANTHER" id="PTHR33993">
    <property type="entry name" value="GLYOXALASE-RELATED"/>
    <property type="match status" value="1"/>
</dbReference>
<dbReference type="Gene3D" id="3.10.180.10">
    <property type="entry name" value="2,3-Dihydroxybiphenyl 1,2-Dioxygenase, domain 1"/>
    <property type="match status" value="2"/>
</dbReference>
<dbReference type="InterPro" id="IPR004360">
    <property type="entry name" value="Glyas_Fos-R_dOase_dom"/>
</dbReference>
<dbReference type="AlphaFoldDB" id="A0A7Y9S6G7"/>
<dbReference type="InterPro" id="IPR029068">
    <property type="entry name" value="Glyas_Bleomycin-R_OHBP_Dase"/>
</dbReference>
<dbReference type="EMBL" id="JACBYQ010000002">
    <property type="protein sequence ID" value="NYE95418.1"/>
    <property type="molecule type" value="Genomic_DNA"/>
</dbReference>
<name>A0A7Y9S6G7_9MICC</name>
<protein>
    <recommendedName>
        <fullName evidence="1">VOC domain-containing protein</fullName>
    </recommendedName>
</protein>
<keyword evidence="3" id="KW-1185">Reference proteome</keyword>